<accession>A0A3M7SD09</accession>
<proteinExistence type="predicted"/>
<protein>
    <submittedName>
        <fullName evidence="1">Uncharacterized protein</fullName>
    </submittedName>
</protein>
<name>A0A3M7SD09_BRAPC</name>
<dbReference type="EMBL" id="REGN01001618">
    <property type="protein sequence ID" value="RNA33555.1"/>
    <property type="molecule type" value="Genomic_DNA"/>
</dbReference>
<keyword evidence="2" id="KW-1185">Reference proteome</keyword>
<evidence type="ECO:0000313" key="1">
    <source>
        <dbReference type="EMBL" id="RNA33555.1"/>
    </source>
</evidence>
<organism evidence="1 2">
    <name type="scientific">Brachionus plicatilis</name>
    <name type="common">Marine rotifer</name>
    <name type="synonym">Brachionus muelleri</name>
    <dbReference type="NCBI Taxonomy" id="10195"/>
    <lineage>
        <taxon>Eukaryota</taxon>
        <taxon>Metazoa</taxon>
        <taxon>Spiralia</taxon>
        <taxon>Gnathifera</taxon>
        <taxon>Rotifera</taxon>
        <taxon>Eurotatoria</taxon>
        <taxon>Monogononta</taxon>
        <taxon>Pseudotrocha</taxon>
        <taxon>Ploima</taxon>
        <taxon>Brachionidae</taxon>
        <taxon>Brachionus</taxon>
    </lineage>
</organism>
<dbReference type="Proteomes" id="UP000276133">
    <property type="component" value="Unassembled WGS sequence"/>
</dbReference>
<sequence length="103" mass="11909">MKIASFNCQNFKLNYLTVDKLTQTNEIMCEHKLKSLEADLLLRETKNSLFYNQICKTIILILHKDFLVSKKNPDFFLNQSYEVSVLASGCQVTTGVQSRLHYS</sequence>
<gene>
    <name evidence="1" type="ORF">BpHYR1_040805</name>
</gene>
<comment type="caution">
    <text evidence="1">The sequence shown here is derived from an EMBL/GenBank/DDBJ whole genome shotgun (WGS) entry which is preliminary data.</text>
</comment>
<evidence type="ECO:0000313" key="2">
    <source>
        <dbReference type="Proteomes" id="UP000276133"/>
    </source>
</evidence>
<reference evidence="1 2" key="1">
    <citation type="journal article" date="2018" name="Sci. Rep.">
        <title>Genomic signatures of local adaptation to the degree of environmental predictability in rotifers.</title>
        <authorList>
            <person name="Franch-Gras L."/>
            <person name="Hahn C."/>
            <person name="Garcia-Roger E.M."/>
            <person name="Carmona M.J."/>
            <person name="Serra M."/>
            <person name="Gomez A."/>
        </authorList>
    </citation>
    <scope>NUCLEOTIDE SEQUENCE [LARGE SCALE GENOMIC DNA]</scope>
    <source>
        <strain evidence="1">HYR1</strain>
    </source>
</reference>
<dbReference type="AlphaFoldDB" id="A0A3M7SD09"/>